<dbReference type="EMBL" id="CP049257">
    <property type="protein sequence ID" value="QIG42614.1"/>
    <property type="molecule type" value="Genomic_DNA"/>
</dbReference>
<dbReference type="KEGG" id="nano:G5V58_07325"/>
<protein>
    <submittedName>
        <fullName evidence="1">TIGR03085 family protein</fullName>
    </submittedName>
</protein>
<dbReference type="NCBIfam" id="TIGR03083">
    <property type="entry name" value="maleylpyruvate isomerase family mycothiol-dependent enzyme"/>
    <property type="match status" value="1"/>
</dbReference>
<keyword evidence="2" id="KW-1185">Reference proteome</keyword>
<evidence type="ECO:0000313" key="2">
    <source>
        <dbReference type="Proteomes" id="UP000502996"/>
    </source>
</evidence>
<proteinExistence type="predicted"/>
<evidence type="ECO:0000313" key="1">
    <source>
        <dbReference type="EMBL" id="QIG42614.1"/>
    </source>
</evidence>
<name>A0A6G6WBL2_9ACTN</name>
<organism evidence="1 2">
    <name type="scientific">Nocardioides anomalus</name>
    <dbReference type="NCBI Taxonomy" id="2712223"/>
    <lineage>
        <taxon>Bacteria</taxon>
        <taxon>Bacillati</taxon>
        <taxon>Actinomycetota</taxon>
        <taxon>Actinomycetes</taxon>
        <taxon>Propionibacteriales</taxon>
        <taxon>Nocardioidaceae</taxon>
        <taxon>Nocardioides</taxon>
    </lineage>
</organism>
<dbReference type="InterPro" id="IPR017517">
    <property type="entry name" value="Maleyloyr_isom"/>
</dbReference>
<dbReference type="NCBIfam" id="TIGR03085">
    <property type="entry name" value="TIGR03085 family metal-binding protein"/>
    <property type="match status" value="1"/>
</dbReference>
<gene>
    <name evidence="1" type="ORF">G5V58_07325</name>
</gene>
<dbReference type="RefSeq" id="WP_165230474.1">
    <property type="nucleotide sequence ID" value="NZ_CP049257.1"/>
</dbReference>
<accession>A0A6G6WBL2</accession>
<dbReference type="SUPFAM" id="SSF109854">
    <property type="entry name" value="DinB/YfiT-like putative metalloenzymes"/>
    <property type="match status" value="1"/>
</dbReference>
<reference evidence="1 2" key="1">
    <citation type="submission" date="2020-02" db="EMBL/GenBank/DDBJ databases">
        <title>Full genome sequence of Nocardioides sp. R-3366.</title>
        <authorList>
            <person name="Im W.-T."/>
        </authorList>
    </citation>
    <scope>NUCLEOTIDE SEQUENCE [LARGE SCALE GENOMIC DNA]</scope>
    <source>
        <strain evidence="1 2">R-3366</strain>
    </source>
</reference>
<dbReference type="InterPro" id="IPR034660">
    <property type="entry name" value="DinB/YfiT-like"/>
</dbReference>
<dbReference type="InterPro" id="IPR017519">
    <property type="entry name" value="CHP03085"/>
</dbReference>
<dbReference type="Proteomes" id="UP000502996">
    <property type="component" value="Chromosome"/>
</dbReference>
<sequence>MPLPFHRRERHALCDTALALGPDAPTLCGAWTARDLIAHLLVREAPGLGAVGIAVKPLSGLTERAMDRAARAPYDAMVARLRDPGLTPYRLPGVERLVNTVEYVVHHEDLRRAQDPWAPRILPPEDDEQLWTLVRGAARLSSRRLPVPVVAARTLYDDLPPETVTLRRGDDPVVVSGPTVELALFFSGRSEVARVELEGPDDAVARVREADLGF</sequence>
<dbReference type="AlphaFoldDB" id="A0A6G6WBL2"/>